<reference evidence="11" key="1">
    <citation type="submission" date="2016-08" db="EMBL/GenBank/DDBJ databases">
        <title>VSG repertoire of Trypanosoma brucei EATRO 1125.</title>
        <authorList>
            <person name="Cross G.A."/>
        </authorList>
    </citation>
    <scope>NUCLEOTIDE SEQUENCE</scope>
    <source>
        <strain evidence="11">EATRO 1125</strain>
    </source>
</reference>
<evidence type="ECO:0000256" key="7">
    <source>
        <dbReference type="ARBA" id="ARBA00023180"/>
    </source>
</evidence>
<keyword evidence="8" id="KW-0449">Lipoprotein</keyword>
<accession>A0A1J0RBQ6</accession>
<dbReference type="EMBL" id="KX701417">
    <property type="protein sequence ID" value="APD75373.1"/>
    <property type="molecule type" value="Genomic_DNA"/>
</dbReference>
<dbReference type="VEuPathDB" id="TriTrypDB:Tb427_000212000"/>
<keyword evidence="4" id="KW-0336">GPI-anchor</keyword>
<name>A0A1J0RBQ6_9TRYP</name>
<dbReference type="AlphaFoldDB" id="A0A1J0RBQ6"/>
<evidence type="ECO:0000256" key="6">
    <source>
        <dbReference type="ARBA" id="ARBA00023136"/>
    </source>
</evidence>
<keyword evidence="3" id="KW-1003">Cell membrane</keyword>
<evidence type="ECO:0000256" key="8">
    <source>
        <dbReference type="ARBA" id="ARBA00023288"/>
    </source>
</evidence>
<comment type="subcellular location">
    <subcellularLocation>
        <location evidence="2">Cell membrane</location>
        <topology evidence="2">Lipid-anchor</topology>
        <topology evidence="2">GPI-anchor</topology>
    </subcellularLocation>
</comment>
<keyword evidence="5 9" id="KW-0732">Signal</keyword>
<feature type="chain" id="PRO_5012791682" evidence="9">
    <location>
        <begin position="25"/>
        <end position="342"/>
    </location>
</feature>
<organism evidence="11">
    <name type="scientific">Trypanosoma brucei</name>
    <dbReference type="NCBI Taxonomy" id="5691"/>
    <lineage>
        <taxon>Eukaryota</taxon>
        <taxon>Discoba</taxon>
        <taxon>Euglenozoa</taxon>
        <taxon>Kinetoplastea</taxon>
        <taxon>Metakinetoplastina</taxon>
        <taxon>Trypanosomatida</taxon>
        <taxon>Trypanosomatidae</taxon>
        <taxon>Trypanosoma</taxon>
    </lineage>
</organism>
<evidence type="ECO:0000256" key="1">
    <source>
        <dbReference type="ARBA" id="ARBA00002523"/>
    </source>
</evidence>
<keyword evidence="7" id="KW-0325">Glycoprotein</keyword>
<sequence>MFNSGSTIIVALLLLLSSRNFVDRASTAGQDYVNQADLAAICRVVAISKSSKPVNSVSTLTDEDVHEIDEINLTIAEDNRKNKFATNEDQKKEPPKACTEAESKEDCLKHWSRWEQTSIRLSKTLASKKILQIQPDKLNSHAARATRLSVAALAAVAHAIKDDFDATIKPRISAGDDDPYLMLKRAIFRGKATGDETTNCQATMTADRASDCRLPGAGQVLCLAALCICAQDGTQTKELCGTEASKNSGVGTWQARAVQQKWIHVLTACKKLPPQPFSAHLLFAAGAGIRARFKQHNAGRNSEVFMGKLVAASHDCAQNDGTGCILITDAIPHGSPQTKPLT</sequence>
<dbReference type="InterPro" id="IPR025932">
    <property type="entry name" value="Trypano_VSG_B_N_dom"/>
</dbReference>
<evidence type="ECO:0000256" key="2">
    <source>
        <dbReference type="ARBA" id="ARBA00004609"/>
    </source>
</evidence>
<protein>
    <submittedName>
        <fullName evidence="11">Variant surface glycoprotein 1125.5250</fullName>
    </submittedName>
</protein>
<feature type="domain" description="Trypanosome variant surface glycoprotein B-type N-terminal" evidence="10">
    <location>
        <begin position="24"/>
        <end position="338"/>
    </location>
</feature>
<evidence type="ECO:0000256" key="4">
    <source>
        <dbReference type="ARBA" id="ARBA00022622"/>
    </source>
</evidence>
<feature type="signal peptide" evidence="9">
    <location>
        <begin position="1"/>
        <end position="24"/>
    </location>
</feature>
<dbReference type="GO" id="GO:0005886">
    <property type="term" value="C:plasma membrane"/>
    <property type="evidence" value="ECO:0007669"/>
    <property type="project" value="UniProtKB-SubCell"/>
</dbReference>
<evidence type="ECO:0000256" key="5">
    <source>
        <dbReference type="ARBA" id="ARBA00022729"/>
    </source>
</evidence>
<evidence type="ECO:0000256" key="3">
    <source>
        <dbReference type="ARBA" id="ARBA00022475"/>
    </source>
</evidence>
<dbReference type="GO" id="GO:0098552">
    <property type="term" value="C:side of membrane"/>
    <property type="evidence" value="ECO:0007669"/>
    <property type="project" value="UniProtKB-KW"/>
</dbReference>
<keyword evidence="6" id="KW-0472">Membrane</keyword>
<proteinExistence type="predicted"/>
<dbReference type="Pfam" id="PF13206">
    <property type="entry name" value="VSG_B"/>
    <property type="match status" value="1"/>
</dbReference>
<evidence type="ECO:0000313" key="11">
    <source>
        <dbReference type="EMBL" id="APD75373.1"/>
    </source>
</evidence>
<evidence type="ECO:0000256" key="9">
    <source>
        <dbReference type="SAM" id="SignalP"/>
    </source>
</evidence>
<comment type="function">
    <text evidence="1">VSG forms a coat on the surface of the parasite. The trypanosome evades the immune response of the host by expressing a series of antigenically distinct VSGs from an estimated 1000 VSG genes.</text>
</comment>
<evidence type="ECO:0000259" key="10">
    <source>
        <dbReference type="Pfam" id="PF13206"/>
    </source>
</evidence>